<keyword evidence="4" id="KW-1185">Reference proteome</keyword>
<dbReference type="InterPro" id="IPR001849">
    <property type="entry name" value="PH_domain"/>
</dbReference>
<dbReference type="Pfam" id="PF25381">
    <property type="entry name" value="PH_26"/>
    <property type="match status" value="1"/>
</dbReference>
<feature type="compositionally biased region" description="Low complexity" evidence="1">
    <location>
        <begin position="1066"/>
        <end position="1076"/>
    </location>
</feature>
<feature type="region of interest" description="Disordered" evidence="1">
    <location>
        <begin position="638"/>
        <end position="732"/>
    </location>
</feature>
<evidence type="ECO:0000259" key="2">
    <source>
        <dbReference type="PROSITE" id="PS50003"/>
    </source>
</evidence>
<dbReference type="Proteomes" id="UP001304243">
    <property type="component" value="Unassembled WGS sequence"/>
</dbReference>
<dbReference type="RefSeq" id="XP_064680364.1">
    <property type="nucleotide sequence ID" value="XM_064824987.1"/>
</dbReference>
<gene>
    <name evidence="3" type="ORF">ATC70_005703</name>
</gene>
<dbReference type="InterPro" id="IPR011993">
    <property type="entry name" value="PH-like_dom_sf"/>
</dbReference>
<sequence length="1139" mass="126709">MPRQNPFLRRASSPGDINTEINHGSNNLLSVPPPPLPQQHPAKLTQASLSDSALKVPVRPSTFRNTQSRMMSIRPSRFIKASTPTSSTSSPIILNDTSVHCSSQSSEMTSFIRLFEAFTQKLYIEGYVMRHNNTTMEEGSKPRTKMFMELSGSTLTLWDTEVPGSIVMPTYFQIVDTTIVYSNPIVSADSKKKKHVFSVQNKKTAMTFETSDEPSMMRWVSAIRLSSFEKQKLHQLFTLRLLGNNATNNSTISNISSASLSSSGSNNVADDVPTKSTWLQVRVPGTSIWQKYWVVLVNRKSKEDQHYRNKRFGKKTSVNNVEEHILLYETKKSKSPTWTLSRLTHAYAVYPESPQLIEKGSMIRIECKLNGGGVQQKTLENLDNKDNVCFCWFMADHSQLTIQWLLTVYDTFRLYGRPEQLLADPSNQKALNFGEPVQDVGKVVHPKLFLETDEVVSAMNVLSIPRQEIDAIFTNVILKKQAETSIVNVARRPTGTRANSLPLITVISATEDAHGDDKIKSALGETTVKSVDVEDQAAPFKFARQIADSSDESDDDEEEDDGEEDEEDVDSDDEPICKKSAHSLPSSATLEESEESTTKKVFADSLIPDFDFGNGFDVPKNVTAAAVAAAVNASGLSQTLPTRGKNKGARHSNSMTMFMDSSSSISPLDGSRQDDDVGFSLHTRKVSMPATSGHHHHHHGQRSSSSAGYHSTNSRSTPSPSQPPDSSSSALFGDFSLTTDFRKFLDEPLDQRKYSLPANVKLSSMESSRSTLSSNNNNNNHRWVDHEWEEATDHYGENEDYDDEEQPTQHPYDDDNQSYDSDFDGPLIPSLGDHFAPQNSLLDTYLGEQLSAKEQIEYAKATGQPLIQVSTKKQGAPRGGLVGMISQREKDRKEGNGLRVAERVNQHHAQLGQDRFEREKERRIFEQRQHQFLKHQMMLYANGYGMPPLPMMHPHSFMSPMPPMGPMSPMPMSPMGPMSLMAPMSPMGPMPPMNMAMMQQQQQQQQHQQYSQASSSPTPPPLLSLPQQHLHSPLSSAPPSPHTPSYGNHIRPIYGPPPPASPMGFYQQQQQQQYQQGRQSPSLSAPLIAHSNRRVSRPLLDDVDELNGSSGGNNSRIMSPVLRKSPIVSTSSGTSSVRM</sequence>
<feature type="compositionally biased region" description="Low complexity" evidence="1">
    <location>
        <begin position="702"/>
        <end position="729"/>
    </location>
</feature>
<feature type="region of interest" description="Disordered" evidence="1">
    <location>
        <begin position="761"/>
        <end position="782"/>
    </location>
</feature>
<evidence type="ECO:0000256" key="1">
    <source>
        <dbReference type="SAM" id="MobiDB-lite"/>
    </source>
</evidence>
<evidence type="ECO:0000313" key="3">
    <source>
        <dbReference type="EMBL" id="KAK4513698.1"/>
    </source>
</evidence>
<protein>
    <submittedName>
        <fullName evidence="3">Aldo_ket_red domain-containing protein</fullName>
    </submittedName>
</protein>
<dbReference type="Pfam" id="PF00169">
    <property type="entry name" value="PH"/>
    <property type="match status" value="1"/>
</dbReference>
<comment type="caution">
    <text evidence="3">The sequence shown here is derived from an EMBL/GenBank/DDBJ whole genome shotgun (WGS) entry which is preliminary data.</text>
</comment>
<feature type="compositionally biased region" description="Low complexity" evidence="1">
    <location>
        <begin position="1128"/>
        <end position="1139"/>
    </location>
</feature>
<accession>A0AAN7HYP3</accession>
<feature type="region of interest" description="Disordered" evidence="1">
    <location>
        <begin position="796"/>
        <end position="820"/>
    </location>
</feature>
<dbReference type="GeneID" id="89949389"/>
<proteinExistence type="predicted"/>
<dbReference type="EMBL" id="JASEJX010000016">
    <property type="protein sequence ID" value="KAK4513698.1"/>
    <property type="molecule type" value="Genomic_DNA"/>
</dbReference>
<organism evidence="3 4">
    <name type="scientific">Mucor velutinosus</name>
    <dbReference type="NCBI Taxonomy" id="708070"/>
    <lineage>
        <taxon>Eukaryota</taxon>
        <taxon>Fungi</taxon>
        <taxon>Fungi incertae sedis</taxon>
        <taxon>Mucoromycota</taxon>
        <taxon>Mucoromycotina</taxon>
        <taxon>Mucoromycetes</taxon>
        <taxon>Mucorales</taxon>
        <taxon>Mucorineae</taxon>
        <taxon>Mucoraceae</taxon>
        <taxon>Mucor</taxon>
    </lineage>
</organism>
<feature type="region of interest" description="Disordered" evidence="1">
    <location>
        <begin position="985"/>
        <end position="1083"/>
    </location>
</feature>
<dbReference type="AlphaFoldDB" id="A0AAN7HYP3"/>
<evidence type="ECO:0000313" key="4">
    <source>
        <dbReference type="Proteomes" id="UP001304243"/>
    </source>
</evidence>
<dbReference type="Gene3D" id="2.30.29.30">
    <property type="entry name" value="Pleckstrin-homology domain (PH domain)/Phosphotyrosine-binding domain (PTB)"/>
    <property type="match status" value="1"/>
</dbReference>
<feature type="compositionally biased region" description="Low complexity" evidence="1">
    <location>
        <begin position="993"/>
        <end position="1016"/>
    </location>
</feature>
<reference evidence="3 4" key="1">
    <citation type="submission" date="2022-11" db="EMBL/GenBank/DDBJ databases">
        <title>Mucor velutinosus strain NIH1002 WGS.</title>
        <authorList>
            <person name="Subramanian P."/>
            <person name="Mullikin J.C."/>
            <person name="Segre J.A."/>
            <person name="Zelazny A.M."/>
        </authorList>
    </citation>
    <scope>NUCLEOTIDE SEQUENCE [LARGE SCALE GENOMIC DNA]</scope>
    <source>
        <strain evidence="3 4">NIH1002</strain>
    </source>
</reference>
<feature type="compositionally biased region" description="Low complexity" evidence="1">
    <location>
        <begin position="1024"/>
        <end position="1035"/>
    </location>
</feature>
<dbReference type="InterPro" id="IPR058155">
    <property type="entry name" value="Skg3/CAF120-like_PH"/>
</dbReference>
<dbReference type="SUPFAM" id="SSF50729">
    <property type="entry name" value="PH domain-like"/>
    <property type="match status" value="1"/>
</dbReference>
<feature type="compositionally biased region" description="Low complexity" evidence="1">
    <location>
        <begin position="763"/>
        <end position="780"/>
    </location>
</feature>
<feature type="compositionally biased region" description="Low complexity" evidence="1">
    <location>
        <begin position="652"/>
        <end position="666"/>
    </location>
</feature>
<dbReference type="PROSITE" id="PS50003">
    <property type="entry name" value="PH_DOMAIN"/>
    <property type="match status" value="1"/>
</dbReference>
<name>A0AAN7HYP3_9FUNG</name>
<feature type="region of interest" description="Disordered" evidence="1">
    <location>
        <begin position="543"/>
        <end position="598"/>
    </location>
</feature>
<dbReference type="SMART" id="SM00233">
    <property type="entry name" value="PH"/>
    <property type="match status" value="2"/>
</dbReference>
<feature type="domain" description="PH" evidence="2">
    <location>
        <begin position="121"/>
        <end position="228"/>
    </location>
</feature>
<feature type="compositionally biased region" description="Acidic residues" evidence="1">
    <location>
        <begin position="549"/>
        <end position="574"/>
    </location>
</feature>
<feature type="region of interest" description="Disordered" evidence="1">
    <location>
        <begin position="1105"/>
        <end position="1139"/>
    </location>
</feature>